<evidence type="ECO:0000256" key="1">
    <source>
        <dbReference type="SAM" id="Phobius"/>
    </source>
</evidence>
<comment type="caution">
    <text evidence="3">The sequence shown here is derived from an EMBL/GenBank/DDBJ whole genome shotgun (WGS) entry which is preliminary data.</text>
</comment>
<keyword evidence="4" id="KW-1185">Reference proteome</keyword>
<feature type="domain" description="VanZ-like" evidence="2">
    <location>
        <begin position="98"/>
        <end position="216"/>
    </location>
</feature>
<dbReference type="PANTHER" id="PTHR36834">
    <property type="entry name" value="MEMBRANE PROTEIN-RELATED"/>
    <property type="match status" value="1"/>
</dbReference>
<dbReference type="RefSeq" id="WP_308450774.1">
    <property type="nucleotide sequence ID" value="NZ_JAJEPU010000007.1"/>
</dbReference>
<sequence length="219" mass="24503">MEGILIGILLVGGYFAILQAMGRRIRDRNRIPALALVLLFLFLCLAGVLYIVMQASGGVGQMLFVMMMLMAVCVMGRMVWYLLSHFDQIDKGMLALLITYVLALLYITIFSRAGEHQASVHLELFAGFSEAFRTHNMESIQHFFANIGMFVPFGVLFVLTLTKKRCSYHSAVLTGAMFSTFIETFQMIAQIGQCDVDDIVANTLGTQIGYLIGVLFFRR</sequence>
<dbReference type="EMBL" id="JAJEPU010000007">
    <property type="protein sequence ID" value="MCC2164040.1"/>
    <property type="molecule type" value="Genomic_DNA"/>
</dbReference>
<keyword evidence="1" id="KW-0812">Transmembrane</keyword>
<feature type="transmembrane region" description="Helical" evidence="1">
    <location>
        <begin position="59"/>
        <end position="82"/>
    </location>
</feature>
<feature type="transmembrane region" description="Helical" evidence="1">
    <location>
        <begin position="6"/>
        <end position="22"/>
    </location>
</feature>
<keyword evidence="1" id="KW-1133">Transmembrane helix</keyword>
<dbReference type="Proteomes" id="UP001198962">
    <property type="component" value="Unassembled WGS sequence"/>
</dbReference>
<dbReference type="InterPro" id="IPR006976">
    <property type="entry name" value="VanZ-like"/>
</dbReference>
<feature type="transmembrane region" description="Helical" evidence="1">
    <location>
        <begin position="140"/>
        <end position="159"/>
    </location>
</feature>
<evidence type="ECO:0000259" key="2">
    <source>
        <dbReference type="Pfam" id="PF04892"/>
    </source>
</evidence>
<dbReference type="PANTHER" id="PTHR36834:SF1">
    <property type="entry name" value="INTEGRAL MEMBRANE PROTEIN"/>
    <property type="match status" value="1"/>
</dbReference>
<organism evidence="3 4">
    <name type="scientific">Brotaphodocola catenula</name>
    <dbReference type="NCBI Taxonomy" id="2885361"/>
    <lineage>
        <taxon>Bacteria</taxon>
        <taxon>Bacillati</taxon>
        <taxon>Bacillota</taxon>
        <taxon>Clostridia</taxon>
        <taxon>Lachnospirales</taxon>
        <taxon>Lachnospiraceae</taxon>
        <taxon>Brotaphodocola</taxon>
    </lineage>
</organism>
<gene>
    <name evidence="3" type="ORF">LKD32_03925</name>
</gene>
<evidence type="ECO:0000313" key="3">
    <source>
        <dbReference type="EMBL" id="MCC2164040.1"/>
    </source>
</evidence>
<proteinExistence type="predicted"/>
<evidence type="ECO:0000313" key="4">
    <source>
        <dbReference type="Proteomes" id="UP001198962"/>
    </source>
</evidence>
<feature type="transmembrane region" description="Helical" evidence="1">
    <location>
        <begin position="199"/>
        <end position="217"/>
    </location>
</feature>
<protein>
    <submittedName>
        <fullName evidence="3">VanZ family protein</fullName>
    </submittedName>
</protein>
<dbReference type="Pfam" id="PF04892">
    <property type="entry name" value="VanZ"/>
    <property type="match status" value="1"/>
</dbReference>
<accession>A0AAE3DHJ2</accession>
<dbReference type="InterPro" id="IPR053150">
    <property type="entry name" value="Teicoplanin_resist-assoc"/>
</dbReference>
<name>A0AAE3DHJ2_9FIRM</name>
<dbReference type="AlphaFoldDB" id="A0AAE3DHJ2"/>
<feature type="transmembrane region" description="Helical" evidence="1">
    <location>
        <begin position="34"/>
        <end position="53"/>
    </location>
</feature>
<feature type="transmembrane region" description="Helical" evidence="1">
    <location>
        <begin position="94"/>
        <end position="114"/>
    </location>
</feature>
<reference evidence="3" key="1">
    <citation type="submission" date="2021-10" db="EMBL/GenBank/DDBJ databases">
        <title>Anaerobic single-cell dispensing facilitates the cultivation of human gut bacteria.</title>
        <authorList>
            <person name="Afrizal A."/>
        </authorList>
    </citation>
    <scope>NUCLEOTIDE SEQUENCE</scope>
    <source>
        <strain evidence="3">CLA-AA-H274</strain>
    </source>
</reference>
<feature type="transmembrane region" description="Helical" evidence="1">
    <location>
        <begin position="171"/>
        <end position="193"/>
    </location>
</feature>
<keyword evidence="1" id="KW-0472">Membrane</keyword>